<name>A0A8R2F719_ACYPI</name>
<evidence type="ECO:0008006" key="3">
    <source>
        <dbReference type="Google" id="ProtNLM"/>
    </source>
</evidence>
<proteinExistence type="predicted"/>
<sequence>MADFEKAAMNAALFVYPNTKIQGCFFHLGQSIWRQIQNIGLSNKYSTDPEFSLNIRKILALAYLPENLVEDSFENILQTEFFKRNEELLSNFIIYFEDTYIGRVNRRG</sequence>
<dbReference type="RefSeq" id="XP_008181544.1">
    <property type="nucleotide sequence ID" value="XM_008183322.1"/>
</dbReference>
<dbReference type="OMA" id="WIGANNG"/>
<protein>
    <recommendedName>
        <fullName evidence="3">MULE transposase domain-containing protein</fullName>
    </recommendedName>
</protein>
<dbReference type="EnsemblMetazoa" id="XM_008183322.1">
    <property type="protein sequence ID" value="XP_008181544.1"/>
    <property type="gene ID" value="LOC103308957"/>
</dbReference>
<dbReference type="OrthoDB" id="10011685at2759"/>
<evidence type="ECO:0000313" key="2">
    <source>
        <dbReference type="Proteomes" id="UP000007819"/>
    </source>
</evidence>
<reference evidence="1" key="2">
    <citation type="submission" date="2022-06" db="UniProtKB">
        <authorList>
            <consortium name="EnsemblMetazoa"/>
        </authorList>
    </citation>
    <scope>IDENTIFICATION</scope>
</reference>
<keyword evidence="2" id="KW-1185">Reference proteome</keyword>
<dbReference type="Proteomes" id="UP000007819">
    <property type="component" value="Unassembled WGS sequence"/>
</dbReference>
<evidence type="ECO:0000313" key="1">
    <source>
        <dbReference type="EnsemblMetazoa" id="XP_008181544.1"/>
    </source>
</evidence>
<dbReference type="KEGG" id="api:103308957"/>
<dbReference type="AlphaFoldDB" id="A0A8R2F719"/>
<reference evidence="2" key="1">
    <citation type="submission" date="2010-06" db="EMBL/GenBank/DDBJ databases">
        <authorList>
            <person name="Jiang H."/>
            <person name="Abraham K."/>
            <person name="Ali S."/>
            <person name="Alsbrooks S.L."/>
            <person name="Anim B.N."/>
            <person name="Anosike U.S."/>
            <person name="Attaway T."/>
            <person name="Bandaranaike D.P."/>
            <person name="Battles P.K."/>
            <person name="Bell S.N."/>
            <person name="Bell A.V."/>
            <person name="Beltran B."/>
            <person name="Bickham C."/>
            <person name="Bustamante Y."/>
            <person name="Caleb T."/>
            <person name="Canada A."/>
            <person name="Cardenas V."/>
            <person name="Carter K."/>
            <person name="Chacko J."/>
            <person name="Chandrabose M.N."/>
            <person name="Chavez D."/>
            <person name="Chavez A."/>
            <person name="Chen L."/>
            <person name="Chu H.-S."/>
            <person name="Claassen K.J."/>
            <person name="Cockrell R."/>
            <person name="Collins M."/>
            <person name="Cooper J.A."/>
            <person name="Cree A."/>
            <person name="Curry S.M."/>
            <person name="Da Y."/>
            <person name="Dao M.D."/>
            <person name="Das B."/>
            <person name="Davila M.-L."/>
            <person name="Davy-Carroll L."/>
            <person name="Denson S."/>
            <person name="Dinh H."/>
            <person name="Ebong V.E."/>
            <person name="Edwards J.R."/>
            <person name="Egan A."/>
            <person name="El-Daye J."/>
            <person name="Escobedo L."/>
            <person name="Fernandez S."/>
            <person name="Fernando P.R."/>
            <person name="Flagg N."/>
            <person name="Forbes L.D."/>
            <person name="Fowler R.G."/>
            <person name="Fu Q."/>
            <person name="Gabisi R.A."/>
            <person name="Ganer J."/>
            <person name="Garbino Pronczuk A."/>
            <person name="Garcia R.M."/>
            <person name="Garner T."/>
            <person name="Garrett T.E."/>
            <person name="Gonzalez D.A."/>
            <person name="Hamid H."/>
            <person name="Hawkins E.S."/>
            <person name="Hirani K."/>
            <person name="Hogues M.E."/>
            <person name="Hollins B."/>
            <person name="Hsiao C.-H."/>
            <person name="Jabil R."/>
            <person name="James M.L."/>
            <person name="Jhangiani S.N."/>
            <person name="Johnson B."/>
            <person name="Johnson Q."/>
            <person name="Joshi V."/>
            <person name="Kalu J.B."/>
            <person name="Kam C."/>
            <person name="Kashfia A."/>
            <person name="Keebler J."/>
            <person name="Kisamo H."/>
            <person name="Kovar C.L."/>
            <person name="Lago L.A."/>
            <person name="Lai C.-Y."/>
            <person name="Laidlaw J."/>
            <person name="Lara F."/>
            <person name="Le T.-K."/>
            <person name="Lee S.L."/>
            <person name="Legall F.H."/>
            <person name="Lemon S.J."/>
            <person name="Lewis L.R."/>
            <person name="Li B."/>
            <person name="Liu Y."/>
            <person name="Liu Y.-S."/>
            <person name="Lopez J."/>
            <person name="Lozado R.J."/>
            <person name="Lu J."/>
            <person name="Madu R.C."/>
            <person name="Maheshwari M."/>
            <person name="Maheshwari R."/>
            <person name="Malloy K."/>
            <person name="Martinez E."/>
            <person name="Mathew T."/>
            <person name="Mercado I.C."/>
            <person name="Mercado C."/>
            <person name="Meyer B."/>
            <person name="Montgomery K."/>
            <person name="Morgan M.B."/>
            <person name="Munidasa M."/>
            <person name="Nazareth L.V."/>
            <person name="Nelson J."/>
            <person name="Ng B.M."/>
            <person name="Nguyen N.B."/>
            <person name="Nguyen P.Q."/>
            <person name="Nguyen T."/>
            <person name="Obregon M."/>
            <person name="Okwuonu G.O."/>
            <person name="Onwere C.G."/>
            <person name="Orozco G."/>
            <person name="Parra A."/>
            <person name="Patel S."/>
            <person name="Patil S."/>
            <person name="Perez A."/>
            <person name="Perez Y."/>
            <person name="Pham C."/>
            <person name="Primus E.L."/>
            <person name="Pu L.-L."/>
            <person name="Puazo M."/>
            <person name="Qin X."/>
            <person name="Quiroz J.B."/>
            <person name="Reese J."/>
            <person name="Richards S."/>
            <person name="Rives C.M."/>
            <person name="Robberts R."/>
            <person name="Ruiz S.J."/>
            <person name="Ruiz M.J."/>
            <person name="Santibanez J."/>
            <person name="Schneider B.W."/>
            <person name="Sisson I."/>
            <person name="Smith M."/>
            <person name="Sodergren E."/>
            <person name="Song X.-Z."/>
            <person name="Song B.B."/>
            <person name="Summersgill H."/>
            <person name="Thelus R."/>
            <person name="Thornton R.D."/>
            <person name="Trejos Z.Y."/>
            <person name="Usmani K."/>
            <person name="Vattathil S."/>
            <person name="Villasana D."/>
            <person name="Walker D.L."/>
            <person name="Wang S."/>
            <person name="Wang K."/>
            <person name="White C.S."/>
            <person name="Williams A.C."/>
            <person name="Williamson J."/>
            <person name="Wilson K."/>
            <person name="Woghiren I.O."/>
            <person name="Woodworth J.R."/>
            <person name="Worley K.C."/>
            <person name="Wright R.A."/>
            <person name="Wu W."/>
            <person name="Young L."/>
            <person name="Zhang L."/>
            <person name="Zhang J."/>
            <person name="Zhu Y."/>
            <person name="Muzny D.M."/>
            <person name="Weinstock G."/>
            <person name="Gibbs R.A."/>
        </authorList>
    </citation>
    <scope>NUCLEOTIDE SEQUENCE [LARGE SCALE GENOMIC DNA]</scope>
    <source>
        <strain evidence="2">LSR1</strain>
    </source>
</reference>
<organism evidence="1 2">
    <name type="scientific">Acyrthosiphon pisum</name>
    <name type="common">Pea aphid</name>
    <dbReference type="NCBI Taxonomy" id="7029"/>
    <lineage>
        <taxon>Eukaryota</taxon>
        <taxon>Metazoa</taxon>
        <taxon>Ecdysozoa</taxon>
        <taxon>Arthropoda</taxon>
        <taxon>Hexapoda</taxon>
        <taxon>Insecta</taxon>
        <taxon>Pterygota</taxon>
        <taxon>Neoptera</taxon>
        <taxon>Paraneoptera</taxon>
        <taxon>Hemiptera</taxon>
        <taxon>Sternorrhyncha</taxon>
        <taxon>Aphidomorpha</taxon>
        <taxon>Aphidoidea</taxon>
        <taxon>Aphididae</taxon>
        <taxon>Macrosiphini</taxon>
        <taxon>Acyrthosiphon</taxon>
    </lineage>
</organism>
<dbReference type="GeneID" id="103308957"/>
<accession>A0A8R2F719</accession>